<dbReference type="GO" id="GO:0003677">
    <property type="term" value="F:DNA binding"/>
    <property type="evidence" value="ECO:0007669"/>
    <property type="project" value="InterPro"/>
</dbReference>
<dbReference type="PANTHER" id="PTHR30349">
    <property type="entry name" value="PHAGE INTEGRASE-RELATED"/>
    <property type="match status" value="1"/>
</dbReference>
<name>A0A608JG41_SALER</name>
<dbReference type="InterPro" id="IPR002104">
    <property type="entry name" value="Integrase_catalytic"/>
</dbReference>
<evidence type="ECO:0000313" key="4">
    <source>
        <dbReference type="EMBL" id="ECK4070111.1"/>
    </source>
</evidence>
<dbReference type="Pfam" id="PF00589">
    <property type="entry name" value="Phage_integrase"/>
    <property type="match status" value="1"/>
</dbReference>
<dbReference type="RefSeq" id="WP_039585669.1">
    <property type="nucleotide sequence ID" value="NZ_JBPXCW010000006.1"/>
</dbReference>
<dbReference type="EMBL" id="AAMGUA010000006">
    <property type="protein sequence ID" value="EDH2082549.1"/>
    <property type="molecule type" value="Genomic_DNA"/>
</dbReference>
<keyword evidence="1" id="KW-0229">DNA integration</keyword>
<comment type="caution">
    <text evidence="4">The sequence shown here is derived from an EMBL/GenBank/DDBJ whole genome shotgun (WGS) entry which is preliminary data.</text>
</comment>
<dbReference type="InterPro" id="IPR013762">
    <property type="entry name" value="Integrase-like_cat_sf"/>
</dbReference>
<dbReference type="PROSITE" id="PS51898">
    <property type="entry name" value="TYR_RECOMBINASE"/>
    <property type="match status" value="1"/>
</dbReference>
<evidence type="ECO:0000256" key="2">
    <source>
        <dbReference type="ARBA" id="ARBA00023172"/>
    </source>
</evidence>
<evidence type="ECO:0000313" key="5">
    <source>
        <dbReference type="EMBL" id="EDH2082549.1"/>
    </source>
</evidence>
<accession>A0A608JG41</accession>
<dbReference type="InterPro" id="IPR050090">
    <property type="entry name" value="Tyrosine_recombinase_XerCD"/>
</dbReference>
<organism evidence="4">
    <name type="scientific">Salmonella enterica</name>
    <name type="common">Salmonella choleraesuis</name>
    <dbReference type="NCBI Taxonomy" id="28901"/>
    <lineage>
        <taxon>Bacteria</taxon>
        <taxon>Pseudomonadati</taxon>
        <taxon>Pseudomonadota</taxon>
        <taxon>Gammaproteobacteria</taxon>
        <taxon>Enterobacterales</taxon>
        <taxon>Enterobacteriaceae</taxon>
        <taxon>Salmonella</taxon>
    </lineage>
</organism>
<keyword evidence="2" id="KW-0233">DNA recombination</keyword>
<proteinExistence type="predicted"/>
<dbReference type="InterPro" id="IPR011010">
    <property type="entry name" value="DNA_brk_join_enz"/>
</dbReference>
<sequence>MCIYSVRKTIFENGERYCVLINKKTLKPLFYPNMYLTANFRNKGLSINTIESNAKVLGLLQSFFDEKNMNIMERISGRKFLTSYEIDDLTQYLTKRHKVRKVVNINSNILKDYTKYSRLSTVANYLEWLCEYLIRCDYERREDISRFINSIRERRPRKQIDFDFYTKVQKSLSDSQIVQIFKCLQPESELNPFRKSVQSRNELIITMLYCLGIRAGELLNLRISDIDFEKKIIKIVRRHDDIFDDRLNQPLVKTLNRDLYFSDWLESKIYNYMTGERQKYSKKNKHDFLFICQGSLSKSGFPLTISAYEKMIMKIKRIDPALNDFSGHRLRHTWNYVFSKESSNLRKEGVSFEPEEIRSYLMGWSPNSGTVKFYNHKFNIEQSNLLMRKVQMKIECFLGGGQNE</sequence>
<dbReference type="AlphaFoldDB" id="A0A608JG41"/>
<dbReference type="GO" id="GO:0006310">
    <property type="term" value="P:DNA recombination"/>
    <property type="evidence" value="ECO:0007669"/>
    <property type="project" value="UniProtKB-KW"/>
</dbReference>
<evidence type="ECO:0000259" key="3">
    <source>
        <dbReference type="PROSITE" id="PS51898"/>
    </source>
</evidence>
<dbReference type="SUPFAM" id="SSF56349">
    <property type="entry name" value="DNA breaking-rejoining enzymes"/>
    <property type="match status" value="1"/>
</dbReference>
<dbReference type="Gene3D" id="1.10.443.10">
    <property type="entry name" value="Intergrase catalytic core"/>
    <property type="match status" value="1"/>
</dbReference>
<feature type="domain" description="Tyr recombinase" evidence="3">
    <location>
        <begin position="167"/>
        <end position="387"/>
    </location>
</feature>
<dbReference type="GO" id="GO:0015074">
    <property type="term" value="P:DNA integration"/>
    <property type="evidence" value="ECO:0007669"/>
    <property type="project" value="UniProtKB-KW"/>
</dbReference>
<gene>
    <name evidence="4" type="ORF">FRJ17_08370</name>
    <name evidence="5" type="ORF">GC506_12300</name>
</gene>
<dbReference type="CDD" id="cd00397">
    <property type="entry name" value="DNA_BRE_C"/>
    <property type="match status" value="1"/>
</dbReference>
<evidence type="ECO:0000256" key="1">
    <source>
        <dbReference type="ARBA" id="ARBA00022908"/>
    </source>
</evidence>
<protein>
    <submittedName>
        <fullName evidence="4">Site-specific integrase</fullName>
    </submittedName>
    <submittedName>
        <fullName evidence="5">Tyrosine-type recombinase/integrase</fullName>
    </submittedName>
</protein>
<reference evidence="4" key="1">
    <citation type="submission" date="2019-08" db="EMBL/GenBank/DDBJ databases">
        <authorList>
            <consortium name="PulseNet: The National Subtyping Network for Foodborne Disease Surveillance"/>
            <person name="Tarr C.L."/>
            <person name="Trees E."/>
            <person name="Katz L.S."/>
            <person name="Carleton-Romer H.A."/>
            <person name="Stroika S."/>
            <person name="Kucerova Z."/>
            <person name="Roache K.F."/>
            <person name="Sabol A.L."/>
            <person name="Besser J."/>
            <person name="Gerner-Smidt P."/>
        </authorList>
    </citation>
    <scope>NUCLEOTIDE SEQUENCE</scope>
    <source>
        <strain evidence="5">PNUSAS082086</strain>
        <strain evidence="4">PNUSAS084307</strain>
    </source>
</reference>
<dbReference type="EMBL" id="AAJBSA010000004">
    <property type="protein sequence ID" value="ECK4070111.1"/>
    <property type="molecule type" value="Genomic_DNA"/>
</dbReference>